<gene>
    <name evidence="1" type="ORF">CWE10_14325</name>
</gene>
<dbReference type="Proteomes" id="UP000732377">
    <property type="component" value="Unassembled WGS sequence"/>
</dbReference>
<proteinExistence type="predicted"/>
<evidence type="ECO:0000313" key="2">
    <source>
        <dbReference type="Proteomes" id="UP000732377"/>
    </source>
</evidence>
<organism evidence="1 2">
    <name type="scientific">Symbiobacterium thermophilum</name>
    <dbReference type="NCBI Taxonomy" id="2734"/>
    <lineage>
        <taxon>Bacteria</taxon>
        <taxon>Bacillati</taxon>
        <taxon>Bacillota</taxon>
        <taxon>Clostridia</taxon>
        <taxon>Eubacteriales</taxon>
        <taxon>Symbiobacteriaceae</taxon>
        <taxon>Symbiobacterium</taxon>
    </lineage>
</organism>
<sequence>MLTEVAVPHQLLDDGELTDSARVLWCYLRAIRKQKTRLTWAELRRVTGLSQYRLKQHMRALDALRWIQLDSLGTREFECCALWRGTRAFTIPVDLVLDRRIPHGAKWLWAHIRGVGEFDYAQLQHVMRCSRISLRKYVRILSHYGWLVGEVVRAGRCKVYRFETVNIIEENRHADVQDFYEGLRLARLKERYSVGQYLLKCIVAVLVVDQLLIENGEVLRLVNPFTGGQLHYDLLLPVSRVALEFQGPQHYRTTQRYPSDTQLQEQRMRDDIKRRFSETHGITLIEVRADDLSFGTISSLLRRHNVPIRHSLDDQRHLCDAIEAEAANYRRWAQRLERRLSSG</sequence>
<dbReference type="AlphaFoldDB" id="A0A953IDH9"/>
<protein>
    <submittedName>
        <fullName evidence="1">Uncharacterized protein</fullName>
    </submittedName>
</protein>
<comment type="caution">
    <text evidence="1">The sequence shown here is derived from an EMBL/GenBank/DDBJ whole genome shotgun (WGS) entry which is preliminary data.</text>
</comment>
<reference evidence="1" key="1">
    <citation type="submission" date="2017-11" db="EMBL/GenBank/DDBJ databases">
        <title>Three new genomes from thermophilic consortium.</title>
        <authorList>
            <person name="Quaggio R."/>
            <person name="Amgarten D."/>
            <person name="Setubal J.C."/>
        </authorList>
    </citation>
    <scope>NUCLEOTIDE SEQUENCE</scope>
    <source>
        <strain evidence="1">ZCTH01-B2</strain>
    </source>
</reference>
<accession>A0A953IDH9</accession>
<name>A0A953IDH9_SYMTR</name>
<dbReference type="RefSeq" id="WP_273380560.1">
    <property type="nucleotide sequence ID" value="NZ_JACSIR010000012.1"/>
</dbReference>
<evidence type="ECO:0000313" key="1">
    <source>
        <dbReference type="EMBL" id="MBY6277359.1"/>
    </source>
</evidence>
<dbReference type="EMBL" id="PIUK01000168">
    <property type="protein sequence ID" value="MBY6277359.1"/>
    <property type="molecule type" value="Genomic_DNA"/>
</dbReference>